<accession>A0A5F9CW70</accession>
<dbReference type="Proteomes" id="UP000001811">
    <property type="component" value="Chromosome 8"/>
</dbReference>
<evidence type="ECO:0000313" key="5">
    <source>
        <dbReference type="Proteomes" id="UP000001811"/>
    </source>
</evidence>
<dbReference type="GO" id="GO:0006367">
    <property type="term" value="P:transcription initiation at RNA polymerase II promoter"/>
    <property type="evidence" value="ECO:0007669"/>
    <property type="project" value="InterPro"/>
</dbReference>
<dbReference type="InParanoid" id="A0A5F9CW70"/>
<name>A0A5F9CW70_RABIT</name>
<evidence type="ECO:0000256" key="2">
    <source>
        <dbReference type="ARBA" id="ARBA00023163"/>
    </source>
</evidence>
<evidence type="ECO:0000256" key="1">
    <source>
        <dbReference type="ARBA" id="ARBA00004123"/>
    </source>
</evidence>
<comment type="subcellular location">
    <subcellularLocation>
        <location evidence="1">Nucleus</location>
    </subcellularLocation>
</comment>
<dbReference type="Ensembl" id="ENSOCUT00000062584.1">
    <property type="protein sequence ID" value="ENSOCUP00000038037.1"/>
    <property type="gene ID" value="ENSOCUG00000038101.1"/>
</dbReference>
<dbReference type="Gene3D" id="2.30.18.10">
    <property type="entry name" value="Transcription factor IIA (TFIIA), beta-barrel domain"/>
    <property type="match status" value="1"/>
</dbReference>
<dbReference type="GO" id="GO:0005672">
    <property type="term" value="C:transcription factor TFIIA complex"/>
    <property type="evidence" value="ECO:0007669"/>
    <property type="project" value="InterPro"/>
</dbReference>
<dbReference type="CDD" id="cd10014">
    <property type="entry name" value="TFIIA_gamma_C"/>
    <property type="match status" value="1"/>
</dbReference>
<dbReference type="STRING" id="9986.ENSOCUP00000038037"/>
<organism evidence="4 5">
    <name type="scientific">Oryctolagus cuniculus</name>
    <name type="common">Rabbit</name>
    <dbReference type="NCBI Taxonomy" id="9986"/>
    <lineage>
        <taxon>Eukaryota</taxon>
        <taxon>Metazoa</taxon>
        <taxon>Chordata</taxon>
        <taxon>Craniata</taxon>
        <taxon>Vertebrata</taxon>
        <taxon>Euteleostomi</taxon>
        <taxon>Mammalia</taxon>
        <taxon>Eutheria</taxon>
        <taxon>Euarchontoglires</taxon>
        <taxon>Glires</taxon>
        <taxon>Lagomorpha</taxon>
        <taxon>Leporidae</taxon>
        <taxon>Oryctolagus</taxon>
    </lineage>
</organism>
<keyword evidence="5" id="KW-1185">Reference proteome</keyword>
<protein>
    <submittedName>
        <fullName evidence="4">Uncharacterized protein</fullName>
    </submittedName>
</protein>
<dbReference type="EMBL" id="AAGW02044994">
    <property type="status" value="NOT_ANNOTATED_CDS"/>
    <property type="molecule type" value="Genomic_DNA"/>
</dbReference>
<reference evidence="4" key="2">
    <citation type="submission" date="2025-08" db="UniProtKB">
        <authorList>
            <consortium name="Ensembl"/>
        </authorList>
    </citation>
    <scope>IDENTIFICATION</scope>
    <source>
        <strain evidence="4">Thorbecke</strain>
    </source>
</reference>
<dbReference type="SMR" id="A0A5F9CW70"/>
<proteinExistence type="predicted"/>
<evidence type="ECO:0000313" key="4">
    <source>
        <dbReference type="Ensembl" id="ENSOCUP00000038037.1"/>
    </source>
</evidence>
<evidence type="ECO:0000256" key="3">
    <source>
        <dbReference type="ARBA" id="ARBA00023242"/>
    </source>
</evidence>
<dbReference type="SUPFAM" id="SSF50784">
    <property type="entry name" value="Transcription factor IIA (TFIIA), beta-barrel domain"/>
    <property type="match status" value="1"/>
</dbReference>
<dbReference type="InterPro" id="IPR015871">
    <property type="entry name" value="TFIIA_gsu_C"/>
</dbReference>
<dbReference type="InterPro" id="IPR009088">
    <property type="entry name" value="TFIIA_b-brl"/>
</dbReference>
<dbReference type="AlphaFoldDB" id="A0A5F9CW70"/>
<keyword evidence="3" id="KW-0539">Nucleus</keyword>
<sequence>VAQQLYRNTTVGNHLQETHGLTKSPLTCSSRFCQTGWTFALNHVEIREVMGFIKVGKMNVVACDGGGGTSQVTLRELLFS</sequence>
<reference evidence="4" key="3">
    <citation type="submission" date="2025-09" db="UniProtKB">
        <authorList>
            <consortium name="Ensembl"/>
        </authorList>
    </citation>
    <scope>IDENTIFICATION</scope>
    <source>
        <strain evidence="4">Thorbecke</strain>
    </source>
</reference>
<reference evidence="4 5" key="1">
    <citation type="journal article" date="2011" name="Nature">
        <title>A high-resolution map of human evolutionary constraint using 29 mammals.</title>
        <authorList>
            <person name="Lindblad-Toh K."/>
            <person name="Garber M."/>
            <person name="Zuk O."/>
            <person name="Lin M.F."/>
            <person name="Parker B.J."/>
            <person name="Washietl S."/>
            <person name="Kheradpour P."/>
            <person name="Ernst J."/>
            <person name="Jordan G."/>
            <person name="Mauceli E."/>
            <person name="Ward L.D."/>
            <person name="Lowe C.B."/>
            <person name="Holloway A.K."/>
            <person name="Clamp M."/>
            <person name="Gnerre S."/>
            <person name="Alfoldi J."/>
            <person name="Beal K."/>
            <person name="Chang J."/>
            <person name="Clawson H."/>
            <person name="Cuff J."/>
            <person name="Di Palma F."/>
            <person name="Fitzgerald S."/>
            <person name="Flicek P."/>
            <person name="Guttman M."/>
            <person name="Hubisz M.J."/>
            <person name="Jaffe D.B."/>
            <person name="Jungreis I."/>
            <person name="Kent W.J."/>
            <person name="Kostka D."/>
            <person name="Lara M."/>
            <person name="Martins A.L."/>
            <person name="Massingham T."/>
            <person name="Moltke I."/>
            <person name="Raney B.J."/>
            <person name="Rasmussen M.D."/>
            <person name="Robinson J."/>
            <person name="Stark A."/>
            <person name="Vilella A.J."/>
            <person name="Wen J."/>
            <person name="Xie X."/>
            <person name="Zody M.C."/>
            <person name="Baldwin J."/>
            <person name="Bloom T."/>
            <person name="Chin C.W."/>
            <person name="Heiman D."/>
            <person name="Nicol R."/>
            <person name="Nusbaum C."/>
            <person name="Young S."/>
            <person name="Wilkinson J."/>
            <person name="Worley K.C."/>
            <person name="Kovar C.L."/>
            <person name="Muzny D.M."/>
            <person name="Gibbs R.A."/>
            <person name="Cree A."/>
            <person name="Dihn H.H."/>
            <person name="Fowler G."/>
            <person name="Jhangiani S."/>
            <person name="Joshi V."/>
            <person name="Lee S."/>
            <person name="Lewis L.R."/>
            <person name="Nazareth L.V."/>
            <person name="Okwuonu G."/>
            <person name="Santibanez J."/>
            <person name="Warren W.C."/>
            <person name="Mardis E.R."/>
            <person name="Weinstock G.M."/>
            <person name="Wilson R.K."/>
            <person name="Delehaunty K."/>
            <person name="Dooling D."/>
            <person name="Fronik C."/>
            <person name="Fulton L."/>
            <person name="Fulton B."/>
            <person name="Graves T."/>
            <person name="Minx P."/>
            <person name="Sodergren E."/>
            <person name="Birney E."/>
            <person name="Margulies E.H."/>
            <person name="Herrero J."/>
            <person name="Green E.D."/>
            <person name="Haussler D."/>
            <person name="Siepel A."/>
            <person name="Goldman N."/>
            <person name="Pollard K.S."/>
            <person name="Pedersen J.S."/>
            <person name="Lander E.S."/>
            <person name="Kellis M."/>
        </authorList>
    </citation>
    <scope>NUCLEOTIDE SEQUENCE [LARGE SCALE GENOMIC DNA]</scope>
    <source>
        <strain evidence="4 5">Thorbecke inbred</strain>
    </source>
</reference>
<keyword evidence="2" id="KW-0804">Transcription</keyword>
<dbReference type="GeneTree" id="ENSGT00940000165777"/>